<feature type="compositionally biased region" description="Basic and acidic residues" evidence="1">
    <location>
        <begin position="97"/>
        <end position="110"/>
    </location>
</feature>
<name>A0A8X7CCC0_9ARAC</name>
<dbReference type="OrthoDB" id="6781144at2759"/>
<proteinExistence type="predicted"/>
<dbReference type="Proteomes" id="UP000886998">
    <property type="component" value="Unassembled WGS sequence"/>
</dbReference>
<accession>A0A8X7CCC0</accession>
<protein>
    <submittedName>
        <fullName evidence="2">Uncharacterized protein</fullName>
    </submittedName>
</protein>
<evidence type="ECO:0000313" key="2">
    <source>
        <dbReference type="EMBL" id="GFY66229.1"/>
    </source>
</evidence>
<evidence type="ECO:0000313" key="3">
    <source>
        <dbReference type="Proteomes" id="UP000886998"/>
    </source>
</evidence>
<dbReference type="EMBL" id="BMAV01015913">
    <property type="protein sequence ID" value="GFY66229.1"/>
    <property type="molecule type" value="Genomic_DNA"/>
</dbReference>
<keyword evidence="3" id="KW-1185">Reference proteome</keyword>
<reference evidence="2" key="1">
    <citation type="submission" date="2020-08" db="EMBL/GenBank/DDBJ databases">
        <title>Multicomponent nature underlies the extraordinary mechanical properties of spider dragline silk.</title>
        <authorList>
            <person name="Kono N."/>
            <person name="Nakamura H."/>
            <person name="Mori M."/>
            <person name="Yoshida Y."/>
            <person name="Ohtoshi R."/>
            <person name="Malay A.D."/>
            <person name="Moran D.A.P."/>
            <person name="Tomita M."/>
            <person name="Numata K."/>
            <person name="Arakawa K."/>
        </authorList>
    </citation>
    <scope>NUCLEOTIDE SEQUENCE</scope>
</reference>
<dbReference type="AlphaFoldDB" id="A0A8X7CCC0"/>
<evidence type="ECO:0000256" key="1">
    <source>
        <dbReference type="SAM" id="MobiDB-lite"/>
    </source>
</evidence>
<organism evidence="2 3">
    <name type="scientific">Trichonephila inaurata madagascariensis</name>
    <dbReference type="NCBI Taxonomy" id="2747483"/>
    <lineage>
        <taxon>Eukaryota</taxon>
        <taxon>Metazoa</taxon>
        <taxon>Ecdysozoa</taxon>
        <taxon>Arthropoda</taxon>
        <taxon>Chelicerata</taxon>
        <taxon>Arachnida</taxon>
        <taxon>Araneae</taxon>
        <taxon>Araneomorphae</taxon>
        <taxon>Entelegynae</taxon>
        <taxon>Araneoidea</taxon>
        <taxon>Nephilidae</taxon>
        <taxon>Trichonephila</taxon>
        <taxon>Trichonephila inaurata</taxon>
    </lineage>
</organism>
<sequence length="131" mass="14737">MTAYYPLFDEDIKQGPPGVPGIGFKLTNDDNYDMEGKVLTNVSHPIQLNDSVTKYYAHVIQRHLKSHIVALSEASLIQNLDGKFDARNIPKKNLGKPNDDKNAVTKSYVDHKTKISDKRVDNVLKRDDDGL</sequence>
<comment type="caution">
    <text evidence="2">The sequence shown here is derived from an EMBL/GenBank/DDBJ whole genome shotgun (WGS) entry which is preliminary data.</text>
</comment>
<gene>
    <name evidence="2" type="primary">AVEN_53955_1</name>
    <name evidence="2" type="ORF">TNIN_287741</name>
</gene>
<feature type="region of interest" description="Disordered" evidence="1">
    <location>
        <begin position="87"/>
        <end position="110"/>
    </location>
</feature>